<organism evidence="17 18">
    <name type="scientific">Ramlibacter monticola</name>
    <dbReference type="NCBI Taxonomy" id="1926872"/>
    <lineage>
        <taxon>Bacteria</taxon>
        <taxon>Pseudomonadati</taxon>
        <taxon>Pseudomonadota</taxon>
        <taxon>Betaproteobacteria</taxon>
        <taxon>Burkholderiales</taxon>
        <taxon>Comamonadaceae</taxon>
        <taxon>Ramlibacter</taxon>
    </lineage>
</organism>
<dbReference type="Gene3D" id="1.20.5.1040">
    <property type="entry name" value="Sensor protein qsec"/>
    <property type="match status" value="1"/>
</dbReference>
<evidence type="ECO:0000313" key="17">
    <source>
        <dbReference type="EMBL" id="MBL0392949.1"/>
    </source>
</evidence>
<evidence type="ECO:0000256" key="11">
    <source>
        <dbReference type="ARBA" id="ARBA00023012"/>
    </source>
</evidence>
<evidence type="ECO:0000313" key="18">
    <source>
        <dbReference type="Proteomes" id="UP000599109"/>
    </source>
</evidence>
<feature type="domain" description="HAMP" evidence="16">
    <location>
        <begin position="176"/>
        <end position="228"/>
    </location>
</feature>
<dbReference type="Gene3D" id="1.10.287.130">
    <property type="match status" value="1"/>
</dbReference>
<dbReference type="PROSITE" id="PS50885">
    <property type="entry name" value="HAMP"/>
    <property type="match status" value="1"/>
</dbReference>
<evidence type="ECO:0000256" key="8">
    <source>
        <dbReference type="ARBA" id="ARBA00022777"/>
    </source>
</evidence>
<dbReference type="SUPFAM" id="SSF47384">
    <property type="entry name" value="Homodimeric domain of signal transducing histidine kinase"/>
    <property type="match status" value="1"/>
</dbReference>
<feature type="region of interest" description="Disordered" evidence="13">
    <location>
        <begin position="444"/>
        <end position="466"/>
    </location>
</feature>
<dbReference type="InterPro" id="IPR050428">
    <property type="entry name" value="TCS_sensor_his_kinase"/>
</dbReference>
<dbReference type="InterPro" id="IPR004358">
    <property type="entry name" value="Sig_transdc_His_kin-like_C"/>
</dbReference>
<dbReference type="Pfam" id="PF02518">
    <property type="entry name" value="HATPase_c"/>
    <property type="match status" value="1"/>
</dbReference>
<dbReference type="PANTHER" id="PTHR45436:SF14">
    <property type="entry name" value="SENSOR PROTEIN QSEC"/>
    <property type="match status" value="1"/>
</dbReference>
<protein>
    <recommendedName>
        <fullName evidence="3">histidine kinase</fullName>
        <ecNumber evidence="3">2.7.13.3</ecNumber>
    </recommendedName>
</protein>
<comment type="subcellular location">
    <subcellularLocation>
        <location evidence="2">Membrane</location>
        <topology evidence="2">Multi-pass membrane protein</topology>
    </subcellularLocation>
</comment>
<evidence type="ECO:0000256" key="2">
    <source>
        <dbReference type="ARBA" id="ARBA00004141"/>
    </source>
</evidence>
<evidence type="ECO:0000256" key="12">
    <source>
        <dbReference type="ARBA" id="ARBA00023136"/>
    </source>
</evidence>
<evidence type="ECO:0000256" key="4">
    <source>
        <dbReference type="ARBA" id="ARBA00022553"/>
    </source>
</evidence>
<dbReference type="InterPro" id="IPR003660">
    <property type="entry name" value="HAMP_dom"/>
</dbReference>
<dbReference type="SUPFAM" id="SSF55874">
    <property type="entry name" value="ATPase domain of HSP90 chaperone/DNA topoisomerase II/histidine kinase"/>
    <property type="match status" value="1"/>
</dbReference>
<evidence type="ECO:0000256" key="3">
    <source>
        <dbReference type="ARBA" id="ARBA00012438"/>
    </source>
</evidence>
<dbReference type="EMBL" id="JAEQNE010000004">
    <property type="protein sequence ID" value="MBL0392949.1"/>
    <property type="molecule type" value="Genomic_DNA"/>
</dbReference>
<keyword evidence="7" id="KW-0547">Nucleotide-binding</keyword>
<dbReference type="SMART" id="SM00388">
    <property type="entry name" value="HisKA"/>
    <property type="match status" value="1"/>
</dbReference>
<dbReference type="Pfam" id="PF08521">
    <property type="entry name" value="2CSK_N"/>
    <property type="match status" value="1"/>
</dbReference>
<dbReference type="PANTHER" id="PTHR45436">
    <property type="entry name" value="SENSOR HISTIDINE KINASE YKOH"/>
    <property type="match status" value="1"/>
</dbReference>
<feature type="transmembrane region" description="Helical" evidence="14">
    <location>
        <begin position="12"/>
        <end position="31"/>
    </location>
</feature>
<keyword evidence="9" id="KW-0067">ATP-binding</keyword>
<dbReference type="EC" id="2.7.13.3" evidence="3"/>
<dbReference type="InterPro" id="IPR003661">
    <property type="entry name" value="HisK_dim/P_dom"/>
</dbReference>
<dbReference type="SMART" id="SM00387">
    <property type="entry name" value="HATPase_c"/>
    <property type="match status" value="1"/>
</dbReference>
<sequence length="466" mass="49639">MLKGPSLRARLLRLVLGTSLAVWLVAALITWNDARHELDELLDGHLAQAAALLVAQQVREFGGRDEKIDAPTLHRYGPRVTFQVFHEGRLALRSANAPDEPMVGDGTAAYGIHTVSIANRHWRVFATRGAEHDVQVFVGEQTASRNAILRAVLRSTLWPVLVALPLLAVAGWWAVSRGVRPLRALGETLARRPADDLRPVPSAQAPAEMRPLLEALNGLFGRIVQLLERERRFTGDAAHELRTPIAAIRAQAQVALGAAAEPQRRQALEHTLAGCDRAARVVEQLLMLSRLEAEVPQPSDLVNLAAVVQSVMADLAVAAIAKEQAVGLTAGPRTAVAGDETLLAALCRNLVDNAIRYSPPGARVEVRVEEAGGRVLLVVEDSGPGLAPEDLARLGERFFRVAGAGAAGSGLGWSIVQRIAAVHGAQLRVQDSPRLGGLRVETAFPGAREPGRQGNGPAPGPGSLPA</sequence>
<keyword evidence="11" id="KW-0902">Two-component regulatory system</keyword>
<evidence type="ECO:0000256" key="5">
    <source>
        <dbReference type="ARBA" id="ARBA00022679"/>
    </source>
</evidence>
<evidence type="ECO:0000256" key="7">
    <source>
        <dbReference type="ARBA" id="ARBA00022741"/>
    </source>
</evidence>
<dbReference type="PRINTS" id="PR00344">
    <property type="entry name" value="BCTRLSENSOR"/>
</dbReference>
<accession>A0A936Z134</accession>
<keyword evidence="8 17" id="KW-0418">Kinase</keyword>
<dbReference type="GO" id="GO:0000155">
    <property type="term" value="F:phosphorelay sensor kinase activity"/>
    <property type="evidence" value="ECO:0007669"/>
    <property type="project" value="InterPro"/>
</dbReference>
<dbReference type="GO" id="GO:0005524">
    <property type="term" value="F:ATP binding"/>
    <property type="evidence" value="ECO:0007669"/>
    <property type="project" value="UniProtKB-KW"/>
</dbReference>
<keyword evidence="6 14" id="KW-0812">Transmembrane</keyword>
<dbReference type="InterPro" id="IPR036890">
    <property type="entry name" value="HATPase_C_sf"/>
</dbReference>
<dbReference type="CDD" id="cd00082">
    <property type="entry name" value="HisKA"/>
    <property type="match status" value="1"/>
</dbReference>
<dbReference type="InterPro" id="IPR003594">
    <property type="entry name" value="HATPase_dom"/>
</dbReference>
<dbReference type="RefSeq" id="WP_201675617.1">
    <property type="nucleotide sequence ID" value="NZ_JAEQNE010000004.1"/>
</dbReference>
<reference evidence="17 18" key="1">
    <citation type="journal article" date="2017" name="Int. J. Syst. Evol. Microbiol.">
        <title>Ramlibacter monticola sp. nov., isolated from forest soil.</title>
        <authorList>
            <person name="Chaudhary D.K."/>
            <person name="Kim J."/>
        </authorList>
    </citation>
    <scope>NUCLEOTIDE SEQUENCE [LARGE SCALE GENOMIC DNA]</scope>
    <source>
        <strain evidence="17 18">KACC 19175</strain>
    </source>
</reference>
<evidence type="ECO:0000256" key="14">
    <source>
        <dbReference type="SAM" id="Phobius"/>
    </source>
</evidence>
<dbReference type="Proteomes" id="UP000599109">
    <property type="component" value="Unassembled WGS sequence"/>
</dbReference>
<keyword evidence="5" id="KW-0808">Transferase</keyword>
<dbReference type="PROSITE" id="PS50109">
    <property type="entry name" value="HIS_KIN"/>
    <property type="match status" value="1"/>
</dbReference>
<keyword evidence="10 14" id="KW-1133">Transmembrane helix</keyword>
<dbReference type="InterPro" id="IPR013727">
    <property type="entry name" value="2CSK_N"/>
</dbReference>
<comment type="caution">
    <text evidence="17">The sequence shown here is derived from an EMBL/GenBank/DDBJ whole genome shotgun (WGS) entry which is preliminary data.</text>
</comment>
<evidence type="ECO:0000259" key="15">
    <source>
        <dbReference type="PROSITE" id="PS50109"/>
    </source>
</evidence>
<evidence type="ECO:0000256" key="13">
    <source>
        <dbReference type="SAM" id="MobiDB-lite"/>
    </source>
</evidence>
<dbReference type="InterPro" id="IPR005467">
    <property type="entry name" value="His_kinase_dom"/>
</dbReference>
<evidence type="ECO:0000256" key="1">
    <source>
        <dbReference type="ARBA" id="ARBA00000085"/>
    </source>
</evidence>
<evidence type="ECO:0000256" key="10">
    <source>
        <dbReference type="ARBA" id="ARBA00022989"/>
    </source>
</evidence>
<comment type="catalytic activity">
    <reaction evidence="1">
        <text>ATP + protein L-histidine = ADP + protein N-phospho-L-histidine.</text>
        <dbReference type="EC" id="2.7.13.3"/>
    </reaction>
</comment>
<gene>
    <name evidence="17" type="ORF">JJ685_17555</name>
</gene>
<evidence type="ECO:0000256" key="6">
    <source>
        <dbReference type="ARBA" id="ARBA00022692"/>
    </source>
</evidence>
<dbReference type="GO" id="GO:0005886">
    <property type="term" value="C:plasma membrane"/>
    <property type="evidence" value="ECO:0007669"/>
    <property type="project" value="TreeGrafter"/>
</dbReference>
<dbReference type="AlphaFoldDB" id="A0A936Z134"/>
<keyword evidence="4" id="KW-0597">Phosphoprotein</keyword>
<name>A0A936Z134_9BURK</name>
<proteinExistence type="predicted"/>
<evidence type="ECO:0000256" key="9">
    <source>
        <dbReference type="ARBA" id="ARBA00022840"/>
    </source>
</evidence>
<keyword evidence="18" id="KW-1185">Reference proteome</keyword>
<feature type="transmembrane region" description="Helical" evidence="14">
    <location>
        <begin position="156"/>
        <end position="175"/>
    </location>
</feature>
<keyword evidence="12 14" id="KW-0472">Membrane</keyword>
<dbReference type="InterPro" id="IPR036097">
    <property type="entry name" value="HisK_dim/P_sf"/>
</dbReference>
<dbReference type="Gene3D" id="3.30.565.10">
    <property type="entry name" value="Histidine kinase-like ATPase, C-terminal domain"/>
    <property type="match status" value="1"/>
</dbReference>
<evidence type="ECO:0000259" key="16">
    <source>
        <dbReference type="PROSITE" id="PS50885"/>
    </source>
</evidence>
<feature type="domain" description="Histidine kinase" evidence="15">
    <location>
        <begin position="236"/>
        <end position="448"/>
    </location>
</feature>
<dbReference type="Pfam" id="PF00512">
    <property type="entry name" value="HisKA"/>
    <property type="match status" value="1"/>
</dbReference>